<accession>A0ABD0ME47</accession>
<dbReference type="EMBL" id="JAMKFB020000802">
    <property type="protein sequence ID" value="KAL0147210.1"/>
    <property type="molecule type" value="Genomic_DNA"/>
</dbReference>
<keyword evidence="2" id="KW-1185">Reference proteome</keyword>
<gene>
    <name evidence="1" type="ORF">M9458_057487</name>
</gene>
<sequence>GGGRSRLDPHSIPVGSGNTPFCCLSTANKIQEEEEDDGFAGFRWHCAGATHSVPLKAGALCLLGLADDAAFTHRKTDYFLTNKHFNEDTKTKHKMQLMFVCAMIGYETVESVIWENGRSFWRVHSLHRWRNQQVKRGNREWMSANTM</sequence>
<protein>
    <submittedName>
        <fullName evidence="1">Uncharacterized protein</fullName>
    </submittedName>
</protein>
<comment type="caution">
    <text evidence="1">The sequence shown here is derived from an EMBL/GenBank/DDBJ whole genome shotgun (WGS) entry which is preliminary data.</text>
</comment>
<evidence type="ECO:0000313" key="2">
    <source>
        <dbReference type="Proteomes" id="UP001529510"/>
    </source>
</evidence>
<reference evidence="1 2" key="1">
    <citation type="submission" date="2024-05" db="EMBL/GenBank/DDBJ databases">
        <title>Genome sequencing and assembly of Indian major carp, Cirrhinus mrigala (Hamilton, 1822).</title>
        <authorList>
            <person name="Mohindra V."/>
            <person name="Chowdhury L.M."/>
            <person name="Lal K."/>
            <person name="Jena J.K."/>
        </authorList>
    </citation>
    <scope>NUCLEOTIDE SEQUENCE [LARGE SCALE GENOMIC DNA]</scope>
    <source>
        <strain evidence="1">CM1030</strain>
        <tissue evidence="1">Blood</tissue>
    </source>
</reference>
<dbReference type="AlphaFoldDB" id="A0ABD0ME47"/>
<feature type="non-terminal residue" evidence="1">
    <location>
        <position position="1"/>
    </location>
</feature>
<organism evidence="1 2">
    <name type="scientific">Cirrhinus mrigala</name>
    <name type="common">Mrigala</name>
    <dbReference type="NCBI Taxonomy" id="683832"/>
    <lineage>
        <taxon>Eukaryota</taxon>
        <taxon>Metazoa</taxon>
        <taxon>Chordata</taxon>
        <taxon>Craniata</taxon>
        <taxon>Vertebrata</taxon>
        <taxon>Euteleostomi</taxon>
        <taxon>Actinopterygii</taxon>
        <taxon>Neopterygii</taxon>
        <taxon>Teleostei</taxon>
        <taxon>Ostariophysi</taxon>
        <taxon>Cypriniformes</taxon>
        <taxon>Cyprinidae</taxon>
        <taxon>Labeoninae</taxon>
        <taxon>Labeonini</taxon>
        <taxon>Cirrhinus</taxon>
    </lineage>
</organism>
<name>A0ABD0ME47_CIRMR</name>
<evidence type="ECO:0000313" key="1">
    <source>
        <dbReference type="EMBL" id="KAL0147210.1"/>
    </source>
</evidence>
<dbReference type="Proteomes" id="UP001529510">
    <property type="component" value="Unassembled WGS sequence"/>
</dbReference>
<proteinExistence type="predicted"/>